<feature type="region of interest" description="Disordered" evidence="1">
    <location>
        <begin position="110"/>
        <end position="130"/>
    </location>
</feature>
<reference evidence="2" key="1">
    <citation type="submission" date="2020-03" db="EMBL/GenBank/DDBJ databases">
        <title>The deep terrestrial virosphere.</title>
        <authorList>
            <person name="Holmfeldt K."/>
            <person name="Nilsson E."/>
            <person name="Simone D."/>
            <person name="Lopez-Fernandez M."/>
            <person name="Wu X."/>
            <person name="de Brujin I."/>
            <person name="Lundin D."/>
            <person name="Andersson A."/>
            <person name="Bertilsson S."/>
            <person name="Dopson M."/>
        </authorList>
    </citation>
    <scope>NUCLEOTIDE SEQUENCE</scope>
    <source>
        <strain evidence="4">MM415A00974</strain>
        <strain evidence="3">MM415B01840</strain>
        <strain evidence="2">TM448A00767</strain>
        <strain evidence="5">TM448B00617</strain>
    </source>
</reference>
<accession>A0A6H1ZKE5</accession>
<sequence>MAFEGLGNMSAPGAAGVGAGGSAGFDWGSLMSNPMVLQMMASMGASLDPEGPAGTIGGVTNQWIQNQSYLKMMKKLLGGGAKLTIDGKTGKFGLTGDNNLFSGSALSGGSDSIDRPAFSAGGPSQGGTSF</sequence>
<evidence type="ECO:0000313" key="4">
    <source>
        <dbReference type="EMBL" id="QJA78891.1"/>
    </source>
</evidence>
<dbReference type="EMBL" id="MT144639">
    <property type="protein sequence ID" value="QJH96099.1"/>
    <property type="molecule type" value="Genomic_DNA"/>
</dbReference>
<dbReference type="EMBL" id="MT142358">
    <property type="protein sequence ID" value="QJA78891.1"/>
    <property type="molecule type" value="Genomic_DNA"/>
</dbReference>
<proteinExistence type="predicted"/>
<evidence type="ECO:0000313" key="5">
    <source>
        <dbReference type="EMBL" id="QJH96099.1"/>
    </source>
</evidence>
<organism evidence="2">
    <name type="scientific">viral metagenome</name>
    <dbReference type="NCBI Taxonomy" id="1070528"/>
    <lineage>
        <taxon>unclassified sequences</taxon>
        <taxon>metagenomes</taxon>
        <taxon>organismal metagenomes</taxon>
    </lineage>
</organism>
<gene>
    <name evidence="4" type="ORF">MM415A00974_0011</name>
    <name evidence="3" type="ORF">MM415B01840_0003</name>
    <name evidence="2" type="ORF">TM448A00767_0009</name>
    <name evidence="5" type="ORF">TM448B00617_0024</name>
</gene>
<dbReference type="EMBL" id="MT144064">
    <property type="protein sequence ID" value="QJA47942.1"/>
    <property type="molecule type" value="Genomic_DNA"/>
</dbReference>
<protein>
    <submittedName>
        <fullName evidence="2">Uncharacterized protein</fullName>
    </submittedName>
</protein>
<dbReference type="AlphaFoldDB" id="A0A6H1ZKE5"/>
<dbReference type="EMBL" id="MT141220">
    <property type="protein sequence ID" value="QJA56455.1"/>
    <property type="molecule type" value="Genomic_DNA"/>
</dbReference>
<name>A0A6H1ZKE5_9ZZZZ</name>
<evidence type="ECO:0000313" key="3">
    <source>
        <dbReference type="EMBL" id="QJA56455.1"/>
    </source>
</evidence>
<evidence type="ECO:0000313" key="2">
    <source>
        <dbReference type="EMBL" id="QJA47942.1"/>
    </source>
</evidence>
<evidence type="ECO:0000256" key="1">
    <source>
        <dbReference type="SAM" id="MobiDB-lite"/>
    </source>
</evidence>